<keyword evidence="2" id="KW-1185">Reference proteome</keyword>
<reference evidence="2" key="1">
    <citation type="journal article" date="2019" name="Int. J. Syst. Evol. Microbiol.">
        <title>The Global Catalogue of Microorganisms (GCM) 10K type strain sequencing project: providing services to taxonomists for standard genome sequencing and annotation.</title>
        <authorList>
            <consortium name="The Broad Institute Genomics Platform"/>
            <consortium name="The Broad Institute Genome Sequencing Center for Infectious Disease"/>
            <person name="Wu L."/>
            <person name="Ma J."/>
        </authorList>
    </citation>
    <scope>NUCLEOTIDE SEQUENCE [LARGE SCALE GENOMIC DNA]</scope>
    <source>
        <strain evidence="2">JCM 17551</strain>
    </source>
</reference>
<evidence type="ECO:0000313" key="1">
    <source>
        <dbReference type="EMBL" id="GAA3921735.1"/>
    </source>
</evidence>
<protein>
    <submittedName>
        <fullName evidence="1">Uncharacterized protein</fullName>
    </submittedName>
</protein>
<proteinExistence type="predicted"/>
<dbReference type="RefSeq" id="WP_344797487.1">
    <property type="nucleotide sequence ID" value="NZ_BAABBN010000004.1"/>
</dbReference>
<gene>
    <name evidence="1" type="ORF">GCM10022277_17070</name>
</gene>
<dbReference type="EMBL" id="BAABBN010000004">
    <property type="protein sequence ID" value="GAA3921735.1"/>
    <property type="molecule type" value="Genomic_DNA"/>
</dbReference>
<organism evidence="1 2">
    <name type="scientific">Litoribacillus peritrichatus</name>
    <dbReference type="NCBI Taxonomy" id="718191"/>
    <lineage>
        <taxon>Bacteria</taxon>
        <taxon>Pseudomonadati</taxon>
        <taxon>Pseudomonadota</taxon>
        <taxon>Gammaproteobacteria</taxon>
        <taxon>Oceanospirillales</taxon>
        <taxon>Oceanospirillaceae</taxon>
        <taxon>Litoribacillus</taxon>
    </lineage>
</organism>
<comment type="caution">
    <text evidence="1">The sequence shown here is derived from an EMBL/GenBank/DDBJ whole genome shotgun (WGS) entry which is preliminary data.</text>
</comment>
<evidence type="ECO:0000313" key="2">
    <source>
        <dbReference type="Proteomes" id="UP001501565"/>
    </source>
</evidence>
<dbReference type="Proteomes" id="UP001501565">
    <property type="component" value="Unassembled WGS sequence"/>
</dbReference>
<sequence>MTPILRVIISTITAIAFYTSPIANAQLSKEKAEELSASIYLNYQVLATKLLQNQALDRYAMFAPTRKMRKARKDLLNKINPDELYIHIFDSISNHIEPEDADKLIEYGKTLAYRKLLKKQLYMATDEGYKVTKKIQAKYGLGLFEPKPELFQIINENKSCDAPDQKKFESSQIVMLHFFWLYNLEAGKAYPRFKQPAEMFKNNFQKYLQDKEKAQENCKYAQFVKYLSMESLSIEEINASNQEAEKDYIKNYSKAYHLGIINYFKTLADEPLEPTNT</sequence>
<name>A0ABP7MF26_9GAMM</name>
<accession>A0ABP7MF26</accession>